<keyword evidence="7" id="KW-1185">Reference proteome</keyword>
<dbReference type="AlphaFoldDB" id="A0A8S4DDE5"/>
<dbReference type="GO" id="GO:0003779">
    <property type="term" value="F:actin binding"/>
    <property type="evidence" value="ECO:0007669"/>
    <property type="project" value="TreeGrafter"/>
</dbReference>
<evidence type="ECO:0000256" key="3">
    <source>
        <dbReference type="ARBA" id="ARBA00023038"/>
    </source>
</evidence>
<dbReference type="Proteomes" id="UP000653454">
    <property type="component" value="Unassembled WGS sequence"/>
</dbReference>
<sequence length="220" mass="25223">MDDKIKNMKLPWALEEELRKARARPSWESTNVGVHERVNFDDTIWGFQLAGGIYYNTPLRITYVKEDSRAEHAGIKPGDVLRSINDIDTSTISLEDAHAMILESGLQIRLAVSAPDVEETTYFVYQDEIVEQLREAKRQASIKAKKQHKKFNGAKTNDAWSLAWPCSKKRDVTYRESNCFLVPSRFQEKHSAKLEPQGHDEKIEKIVSSESEKMSPEQTI</sequence>
<dbReference type="Pfam" id="PF00595">
    <property type="entry name" value="PDZ"/>
    <property type="match status" value="1"/>
</dbReference>
<evidence type="ECO:0000256" key="4">
    <source>
        <dbReference type="SAM" id="MobiDB-lite"/>
    </source>
</evidence>
<proteinExistence type="predicted"/>
<dbReference type="SMART" id="SM00228">
    <property type="entry name" value="PDZ"/>
    <property type="match status" value="1"/>
</dbReference>
<dbReference type="PANTHER" id="PTHR24214">
    <property type="entry name" value="PDZ AND LIM DOMAIN PROTEIN ZASP"/>
    <property type="match status" value="1"/>
</dbReference>
<dbReference type="GO" id="GO:0061061">
    <property type="term" value="P:muscle structure development"/>
    <property type="evidence" value="ECO:0007669"/>
    <property type="project" value="TreeGrafter"/>
</dbReference>
<dbReference type="SUPFAM" id="SSF50156">
    <property type="entry name" value="PDZ domain-like"/>
    <property type="match status" value="1"/>
</dbReference>
<dbReference type="EMBL" id="CAJHNJ030000003">
    <property type="protein sequence ID" value="CAG9093628.1"/>
    <property type="molecule type" value="Genomic_DNA"/>
</dbReference>
<dbReference type="InterPro" id="IPR050604">
    <property type="entry name" value="PDZ-LIM_domain"/>
</dbReference>
<name>A0A8S4DDE5_PLUXY</name>
<comment type="subcellular location">
    <subcellularLocation>
        <location evidence="1">Cytoplasm</location>
    </subcellularLocation>
</comment>
<dbReference type="GO" id="GO:0031941">
    <property type="term" value="C:filamentous actin"/>
    <property type="evidence" value="ECO:0007669"/>
    <property type="project" value="TreeGrafter"/>
</dbReference>
<evidence type="ECO:0000313" key="6">
    <source>
        <dbReference type="EMBL" id="CAG9093628.1"/>
    </source>
</evidence>
<feature type="region of interest" description="Disordered" evidence="4">
    <location>
        <begin position="190"/>
        <end position="220"/>
    </location>
</feature>
<dbReference type="GO" id="GO:0005912">
    <property type="term" value="C:adherens junction"/>
    <property type="evidence" value="ECO:0007669"/>
    <property type="project" value="TreeGrafter"/>
</dbReference>
<evidence type="ECO:0000313" key="7">
    <source>
        <dbReference type="Proteomes" id="UP000653454"/>
    </source>
</evidence>
<dbReference type="Gene3D" id="2.30.42.10">
    <property type="match status" value="1"/>
</dbReference>
<organism evidence="6 7">
    <name type="scientific">Plutella xylostella</name>
    <name type="common">Diamondback moth</name>
    <name type="synonym">Plutella maculipennis</name>
    <dbReference type="NCBI Taxonomy" id="51655"/>
    <lineage>
        <taxon>Eukaryota</taxon>
        <taxon>Metazoa</taxon>
        <taxon>Ecdysozoa</taxon>
        <taxon>Arthropoda</taxon>
        <taxon>Hexapoda</taxon>
        <taxon>Insecta</taxon>
        <taxon>Pterygota</taxon>
        <taxon>Neoptera</taxon>
        <taxon>Endopterygota</taxon>
        <taxon>Lepidoptera</taxon>
        <taxon>Glossata</taxon>
        <taxon>Ditrysia</taxon>
        <taxon>Yponomeutoidea</taxon>
        <taxon>Plutellidae</taxon>
        <taxon>Plutella</taxon>
    </lineage>
</organism>
<evidence type="ECO:0000256" key="2">
    <source>
        <dbReference type="ARBA" id="ARBA00022490"/>
    </source>
</evidence>
<dbReference type="GO" id="GO:0051371">
    <property type="term" value="F:muscle alpha-actinin binding"/>
    <property type="evidence" value="ECO:0007669"/>
    <property type="project" value="TreeGrafter"/>
</dbReference>
<accession>A0A8S4DDE5</accession>
<reference evidence="6" key="1">
    <citation type="submission" date="2020-11" db="EMBL/GenBank/DDBJ databases">
        <authorList>
            <person name="Whiteford S."/>
        </authorList>
    </citation>
    <scope>NUCLEOTIDE SEQUENCE</scope>
</reference>
<evidence type="ECO:0000259" key="5">
    <source>
        <dbReference type="PROSITE" id="PS50106"/>
    </source>
</evidence>
<feature type="domain" description="PDZ" evidence="5">
    <location>
        <begin position="31"/>
        <end position="116"/>
    </location>
</feature>
<keyword evidence="3" id="KW-0862">Zinc</keyword>
<protein>
    <submittedName>
        <fullName evidence="6">(diamondback moth) hypothetical protein</fullName>
    </submittedName>
</protein>
<dbReference type="InterPro" id="IPR036034">
    <property type="entry name" value="PDZ_sf"/>
</dbReference>
<dbReference type="PROSITE" id="PS50106">
    <property type="entry name" value="PDZ"/>
    <property type="match status" value="1"/>
</dbReference>
<gene>
    <name evidence="6" type="ORF">PLXY2_LOCUS1074</name>
</gene>
<dbReference type="InterPro" id="IPR001478">
    <property type="entry name" value="PDZ"/>
</dbReference>
<evidence type="ECO:0000256" key="1">
    <source>
        <dbReference type="ARBA" id="ARBA00004496"/>
    </source>
</evidence>
<dbReference type="GO" id="GO:0030036">
    <property type="term" value="P:actin cytoskeleton organization"/>
    <property type="evidence" value="ECO:0007669"/>
    <property type="project" value="TreeGrafter"/>
</dbReference>
<dbReference type="PANTHER" id="PTHR24214:SF38">
    <property type="entry name" value="PDZ AND LIM DOMAIN PROTEIN ZASP-RELATED"/>
    <property type="match status" value="1"/>
</dbReference>
<dbReference type="GO" id="GO:0030018">
    <property type="term" value="C:Z disc"/>
    <property type="evidence" value="ECO:0007669"/>
    <property type="project" value="TreeGrafter"/>
</dbReference>
<keyword evidence="3" id="KW-0479">Metal-binding</keyword>
<keyword evidence="2" id="KW-0963">Cytoplasm</keyword>
<dbReference type="GO" id="GO:0001725">
    <property type="term" value="C:stress fiber"/>
    <property type="evidence" value="ECO:0007669"/>
    <property type="project" value="TreeGrafter"/>
</dbReference>
<comment type="caution">
    <text evidence="6">The sequence shown here is derived from an EMBL/GenBank/DDBJ whole genome shotgun (WGS) entry which is preliminary data.</text>
</comment>
<keyword evidence="3" id="KW-0440">LIM domain</keyword>